<feature type="transmembrane region" description="Helical" evidence="9">
    <location>
        <begin position="362"/>
        <end position="393"/>
    </location>
</feature>
<evidence type="ECO:0000256" key="1">
    <source>
        <dbReference type="ARBA" id="ARBA00004141"/>
    </source>
</evidence>
<evidence type="ECO:0000256" key="6">
    <source>
        <dbReference type="ARBA" id="ARBA00023065"/>
    </source>
</evidence>
<dbReference type="GO" id="GO:0046961">
    <property type="term" value="F:proton-transporting ATPase activity, rotational mechanism"/>
    <property type="evidence" value="ECO:0007669"/>
    <property type="project" value="InterPro"/>
</dbReference>
<feature type="coiled-coil region" evidence="8">
    <location>
        <begin position="92"/>
        <end position="133"/>
    </location>
</feature>
<dbReference type="GO" id="GO:0051117">
    <property type="term" value="F:ATPase binding"/>
    <property type="evidence" value="ECO:0007669"/>
    <property type="project" value="TreeGrafter"/>
</dbReference>
<accession>A0A7V6DQR5</accession>
<proteinExistence type="inferred from homology"/>
<reference evidence="10" key="1">
    <citation type="journal article" date="2020" name="mSystems">
        <title>Genome- and Community-Level Interaction Insights into Carbon Utilization and Element Cycling Functions of Hydrothermarchaeota in Hydrothermal Sediment.</title>
        <authorList>
            <person name="Zhou Z."/>
            <person name="Liu Y."/>
            <person name="Xu W."/>
            <person name="Pan J."/>
            <person name="Luo Z.H."/>
            <person name="Li M."/>
        </authorList>
    </citation>
    <scope>NUCLEOTIDE SEQUENCE [LARGE SCALE GENOMIC DNA]</scope>
    <source>
        <strain evidence="10">SpSt-767</strain>
    </source>
</reference>
<sequence length="654" mass="73131">MFKPVPVALVNIQVKEDKVSQATAILARLRLMHLINLVETPLGKLGYLGLPDQGLMERYQRLSEEAAQLCGDLEILPRVLEIPADLNPEKDIFRLAEELEQISKEVRGWQEQLHRNRERLAELERHYENLQELQPSGLRLEELASLRFAVVVPGKLPAPHLEKLTASLETRHHVLIPVSSREDRSVILACFLASDREVVQRALASAFFEPLALPAETGGSIDELLDATARQLEDLRREQRHLQESRQNLRAALGDRLSWLRHRLDLNRTVLRARTLFGKVNTSYLISGWIPVTSLEKLKTALQEELGGEAALEVMSPETVPGVRQGILKIPILFNNPFLLRPFERLTTTYGVPSYQEVDPTVFLALSFLLMFGMMFGDVGQGAVLFGLGYLIFRRFFRYTDYGIILMECGVSSALFGLLYGTVFGVEGLLPILWFAPMRDIYYFMKVAIIFGVGLISLGLLLSFINALRSPEGRLPVAGVLTALCYWIAAGLGMRYLLTGTWELDWWVAVLVAGMTLLLVVLLVAAKWRHPAAAEVPVAEEGRGLRVLEGAIEVVDGTVRYVANTISFVRLAAFALAHAGLFLAVFSLAETLSRLRGGGVLYWLTIILGNAVMIVLEGLVASIQTIRLEYYEFFSKFFHGGGQPFVPLERREIS</sequence>
<evidence type="ECO:0000256" key="3">
    <source>
        <dbReference type="ARBA" id="ARBA00022448"/>
    </source>
</evidence>
<evidence type="ECO:0000256" key="2">
    <source>
        <dbReference type="ARBA" id="ARBA00009904"/>
    </source>
</evidence>
<gene>
    <name evidence="10" type="ORF">ENV52_13095</name>
</gene>
<feature type="coiled-coil region" evidence="8">
    <location>
        <begin position="225"/>
        <end position="252"/>
    </location>
</feature>
<dbReference type="PANTHER" id="PTHR11629">
    <property type="entry name" value="VACUOLAR PROTON ATPASES"/>
    <property type="match status" value="1"/>
</dbReference>
<comment type="similarity">
    <text evidence="2">Belongs to the V-ATPase 116 kDa subunit family.</text>
</comment>
<dbReference type="Gene3D" id="1.20.1460.20">
    <property type="match status" value="1"/>
</dbReference>
<feature type="transmembrane region" description="Helical" evidence="9">
    <location>
        <begin position="600"/>
        <end position="620"/>
    </location>
</feature>
<evidence type="ECO:0000256" key="8">
    <source>
        <dbReference type="SAM" id="Coils"/>
    </source>
</evidence>
<comment type="subcellular location">
    <subcellularLocation>
        <location evidence="1">Membrane</location>
        <topology evidence="1">Multi-pass membrane protein</topology>
    </subcellularLocation>
</comment>
<evidence type="ECO:0000256" key="4">
    <source>
        <dbReference type="ARBA" id="ARBA00022692"/>
    </source>
</evidence>
<dbReference type="GO" id="GO:0033179">
    <property type="term" value="C:proton-transporting V-type ATPase, V0 domain"/>
    <property type="evidence" value="ECO:0007669"/>
    <property type="project" value="InterPro"/>
</dbReference>
<protein>
    <recommendedName>
        <fullName evidence="11">V-type ATP synthase subunit I</fullName>
    </recommendedName>
</protein>
<feature type="transmembrane region" description="Helical" evidence="9">
    <location>
        <begin position="504"/>
        <end position="525"/>
    </location>
</feature>
<dbReference type="Pfam" id="PF01496">
    <property type="entry name" value="V_ATPase_I"/>
    <property type="match status" value="2"/>
</dbReference>
<keyword evidence="6" id="KW-0406">Ion transport</keyword>
<dbReference type="EMBL" id="DTGR01000203">
    <property type="protein sequence ID" value="HHS30623.1"/>
    <property type="molecule type" value="Genomic_DNA"/>
</dbReference>
<feature type="transmembrane region" description="Helical" evidence="9">
    <location>
        <begin position="441"/>
        <end position="465"/>
    </location>
</feature>
<keyword evidence="5 9" id="KW-1133">Transmembrane helix</keyword>
<evidence type="ECO:0000256" key="5">
    <source>
        <dbReference type="ARBA" id="ARBA00022989"/>
    </source>
</evidence>
<dbReference type="Gene3D" id="3.30.70.2170">
    <property type="match status" value="1"/>
</dbReference>
<dbReference type="GO" id="GO:0016471">
    <property type="term" value="C:vacuolar proton-transporting V-type ATPase complex"/>
    <property type="evidence" value="ECO:0007669"/>
    <property type="project" value="TreeGrafter"/>
</dbReference>
<dbReference type="Gene3D" id="3.30.70.2750">
    <property type="match status" value="1"/>
</dbReference>
<evidence type="ECO:0000313" key="10">
    <source>
        <dbReference type="EMBL" id="HHS30623.1"/>
    </source>
</evidence>
<evidence type="ECO:0000256" key="7">
    <source>
        <dbReference type="ARBA" id="ARBA00023136"/>
    </source>
</evidence>
<keyword evidence="4 9" id="KW-0812">Transmembrane</keyword>
<keyword evidence="3" id="KW-0813">Transport</keyword>
<comment type="caution">
    <text evidence="10">The sequence shown here is derived from an EMBL/GenBank/DDBJ whole genome shotgun (WGS) entry which is preliminary data.</text>
</comment>
<dbReference type="AlphaFoldDB" id="A0A7V6DQR5"/>
<dbReference type="PANTHER" id="PTHR11629:SF63">
    <property type="entry name" value="V-TYPE PROTON ATPASE SUBUNIT A"/>
    <property type="match status" value="1"/>
</dbReference>
<keyword evidence="8" id="KW-0175">Coiled coil</keyword>
<feature type="transmembrane region" description="Helical" evidence="9">
    <location>
        <begin position="414"/>
        <end position="435"/>
    </location>
</feature>
<evidence type="ECO:0008006" key="11">
    <source>
        <dbReference type="Google" id="ProtNLM"/>
    </source>
</evidence>
<feature type="transmembrane region" description="Helical" evidence="9">
    <location>
        <begin position="477"/>
        <end position="498"/>
    </location>
</feature>
<evidence type="ECO:0000256" key="9">
    <source>
        <dbReference type="SAM" id="Phobius"/>
    </source>
</evidence>
<feature type="transmembrane region" description="Helical" evidence="9">
    <location>
        <begin position="568"/>
        <end position="588"/>
    </location>
</feature>
<name>A0A7V6DQR5_9BACT</name>
<organism evidence="10">
    <name type="scientific">Desulfobacca acetoxidans</name>
    <dbReference type="NCBI Taxonomy" id="60893"/>
    <lineage>
        <taxon>Bacteria</taxon>
        <taxon>Pseudomonadati</taxon>
        <taxon>Thermodesulfobacteriota</taxon>
        <taxon>Desulfobaccia</taxon>
        <taxon>Desulfobaccales</taxon>
        <taxon>Desulfobaccaceae</taxon>
        <taxon>Desulfobacca</taxon>
    </lineage>
</organism>
<keyword evidence="7 9" id="KW-0472">Membrane</keyword>
<dbReference type="GO" id="GO:0007035">
    <property type="term" value="P:vacuolar acidification"/>
    <property type="evidence" value="ECO:0007669"/>
    <property type="project" value="TreeGrafter"/>
</dbReference>
<dbReference type="InterPro" id="IPR002490">
    <property type="entry name" value="V-ATPase_116kDa_su"/>
</dbReference>